<feature type="transmembrane region" description="Helical" evidence="10">
    <location>
        <begin position="7"/>
        <end position="25"/>
    </location>
</feature>
<dbReference type="PANTHER" id="PTHR13285">
    <property type="entry name" value="ACYLTRANSFERASE"/>
    <property type="match status" value="1"/>
</dbReference>
<feature type="transmembrane region" description="Helical" evidence="10">
    <location>
        <begin position="301"/>
        <end position="320"/>
    </location>
</feature>
<evidence type="ECO:0000256" key="10">
    <source>
        <dbReference type="SAM" id="Phobius"/>
    </source>
</evidence>
<feature type="transmembrane region" description="Helical" evidence="10">
    <location>
        <begin position="450"/>
        <end position="474"/>
    </location>
</feature>
<keyword evidence="6 10" id="KW-1133">Transmembrane helix</keyword>
<dbReference type="InterPro" id="IPR051085">
    <property type="entry name" value="MB_O-acyltransferase"/>
</dbReference>
<evidence type="ECO:0000256" key="7">
    <source>
        <dbReference type="ARBA" id="ARBA00023136"/>
    </source>
</evidence>
<feature type="transmembrane region" description="Helical" evidence="10">
    <location>
        <begin position="237"/>
        <end position="257"/>
    </location>
</feature>
<comment type="subcellular location">
    <subcellularLocation>
        <location evidence="1">Cell membrane</location>
        <topology evidence="1">Multi-pass membrane protein</topology>
    </subcellularLocation>
</comment>
<dbReference type="OrthoDB" id="139172at2"/>
<dbReference type="GO" id="GO:0016746">
    <property type="term" value="F:acyltransferase activity"/>
    <property type="evidence" value="ECO:0007669"/>
    <property type="project" value="UniProtKB-KW"/>
</dbReference>
<dbReference type="GO" id="GO:0005886">
    <property type="term" value="C:plasma membrane"/>
    <property type="evidence" value="ECO:0007669"/>
    <property type="project" value="UniProtKB-SubCell"/>
</dbReference>
<comment type="similarity">
    <text evidence="2 9">Belongs to the membrane-bound acyltransferase family.</text>
</comment>
<dbReference type="PANTHER" id="PTHR13285:SF23">
    <property type="entry name" value="TEICHOIC ACID D-ALANYLTRANSFERASE"/>
    <property type="match status" value="1"/>
</dbReference>
<name>A0A2L1GNG1_9BACT</name>
<keyword evidence="4 9" id="KW-0808">Transferase</keyword>
<dbReference type="KEGG" id="deo:CAY53_06845"/>
<protein>
    <recommendedName>
        <fullName evidence="13">Membrane-bound O-acyltransferase family protein</fullName>
    </recommendedName>
</protein>
<evidence type="ECO:0000256" key="4">
    <source>
        <dbReference type="ARBA" id="ARBA00022679"/>
    </source>
</evidence>
<dbReference type="PIRSF" id="PIRSF500217">
    <property type="entry name" value="AlgI"/>
    <property type="match status" value="1"/>
</dbReference>
<keyword evidence="3 9" id="KW-1003">Cell membrane</keyword>
<dbReference type="Proteomes" id="UP000239867">
    <property type="component" value="Chromosome"/>
</dbReference>
<feature type="transmembrane region" description="Helical" evidence="10">
    <location>
        <begin position="355"/>
        <end position="371"/>
    </location>
</feature>
<dbReference type="InterPro" id="IPR004299">
    <property type="entry name" value="MBOAT_fam"/>
</dbReference>
<keyword evidence="5 10" id="KW-0812">Transmembrane</keyword>
<evidence type="ECO:0000256" key="3">
    <source>
        <dbReference type="ARBA" id="ARBA00022475"/>
    </source>
</evidence>
<evidence type="ECO:0000313" key="11">
    <source>
        <dbReference type="EMBL" id="AVD71225.1"/>
    </source>
</evidence>
<dbReference type="InterPro" id="IPR028362">
    <property type="entry name" value="AlgI"/>
</dbReference>
<reference evidence="11 12" key="1">
    <citation type="journal article" date="2018" name="MBio">
        <title>Insights into the evolution of host association through the isolation and characterization of a novel human periodontal pathobiont, Desulfobulbus oralis.</title>
        <authorList>
            <person name="Cross K.L."/>
            <person name="Chirania P."/>
            <person name="Xiong W."/>
            <person name="Beall C.J."/>
            <person name="Elkins J.G."/>
            <person name="Giannone R.J."/>
            <person name="Griffen A.L."/>
            <person name="Guss A.M."/>
            <person name="Hettich R.L."/>
            <person name="Joshi S.S."/>
            <person name="Mokrzan E.M."/>
            <person name="Martin R.K."/>
            <person name="Zhulin I.B."/>
            <person name="Leys E.J."/>
            <person name="Podar M."/>
        </authorList>
    </citation>
    <scope>NUCLEOTIDE SEQUENCE [LARGE SCALE GENOMIC DNA]</scope>
    <source>
        <strain evidence="11 12">ORNL</strain>
    </source>
</reference>
<dbReference type="AlphaFoldDB" id="A0A2L1GNG1"/>
<evidence type="ECO:0000313" key="12">
    <source>
        <dbReference type="Proteomes" id="UP000239867"/>
    </source>
</evidence>
<evidence type="ECO:0008006" key="13">
    <source>
        <dbReference type="Google" id="ProtNLM"/>
    </source>
</evidence>
<feature type="transmembrane region" description="Helical" evidence="10">
    <location>
        <begin position="45"/>
        <end position="63"/>
    </location>
</feature>
<dbReference type="PIRSF" id="PIRSF016636">
    <property type="entry name" value="AlgI_DltB"/>
    <property type="match status" value="1"/>
</dbReference>
<keyword evidence="7 9" id="KW-0472">Membrane</keyword>
<feature type="transmembrane region" description="Helical" evidence="10">
    <location>
        <begin position="75"/>
        <end position="96"/>
    </location>
</feature>
<evidence type="ECO:0000256" key="2">
    <source>
        <dbReference type="ARBA" id="ARBA00010323"/>
    </source>
</evidence>
<evidence type="ECO:0000256" key="9">
    <source>
        <dbReference type="PIRNR" id="PIRNR016636"/>
    </source>
</evidence>
<organism evidence="11 12">
    <name type="scientific">Desulfobulbus oralis</name>
    <dbReference type="NCBI Taxonomy" id="1986146"/>
    <lineage>
        <taxon>Bacteria</taxon>
        <taxon>Pseudomonadati</taxon>
        <taxon>Thermodesulfobacteriota</taxon>
        <taxon>Desulfobulbia</taxon>
        <taxon>Desulfobulbales</taxon>
        <taxon>Desulfobulbaceae</taxon>
        <taxon>Desulfobulbus</taxon>
    </lineage>
</organism>
<evidence type="ECO:0000256" key="6">
    <source>
        <dbReference type="ARBA" id="ARBA00022989"/>
    </source>
</evidence>
<accession>A0A2L1GNG1</accession>
<evidence type="ECO:0000256" key="5">
    <source>
        <dbReference type="ARBA" id="ARBA00022692"/>
    </source>
</evidence>
<dbReference type="Pfam" id="PF03062">
    <property type="entry name" value="MBOAT"/>
    <property type="match status" value="1"/>
</dbReference>
<proteinExistence type="inferred from homology"/>
<gene>
    <name evidence="11" type="ORF">CAY53_06845</name>
</gene>
<feature type="transmembrane region" description="Helical" evidence="10">
    <location>
        <begin position="148"/>
        <end position="166"/>
    </location>
</feature>
<dbReference type="EMBL" id="CP021255">
    <property type="protein sequence ID" value="AVD71225.1"/>
    <property type="molecule type" value="Genomic_DNA"/>
</dbReference>
<dbReference type="InterPro" id="IPR024194">
    <property type="entry name" value="Ac/AlaTfrase_AlgI/DltB"/>
</dbReference>
<sequence>MLFPSVVFLAWFAPLFLCVYFFLPWKNLSFFLFSLVFFFWGETKYIGVLLAYIAVNYLFGLLIGTKNTPALRRKWALAIGVTADLGILAYYKYWIFLLQTVLPDFFGISVGEFHHPHLPLGISYFTFHGISYLVDVYRGTATRAKSPLHVGLYIAMFPHMVAGPIVRYHTIAKALLHRSFTVRRIAFSLRLFAIGMAQKMLIANSVAPVADKVFALPESALDAPTAWLGTLAYTLQIYFDFCGYTFMAIALGVMLGFRLPRNFRYPYFSQSITEFWRRWHISLSTWFRDYLYIPLGGNRRGMARTLFNLVTVFLLCGLWHGAAYTFIAWGLFHGCLLVIERIGGRKLLQRAPRPLRHGYTMLAVMLAWVLFRSNGLHQALQIWLAMFGLNNAPEAKSLLELASNESLVAMAAGLLFAVPFVEQSGKRLWQKAVQTLGHPARLCMSATQTLWAVLLFVCSYICILAGSYSPFLYFRF</sequence>
<dbReference type="RefSeq" id="WP_104936498.1">
    <property type="nucleotide sequence ID" value="NZ_CP021255.1"/>
</dbReference>
<evidence type="ECO:0000256" key="8">
    <source>
        <dbReference type="ARBA" id="ARBA00023315"/>
    </source>
</evidence>
<evidence type="ECO:0000256" key="1">
    <source>
        <dbReference type="ARBA" id="ARBA00004651"/>
    </source>
</evidence>
<keyword evidence="12" id="KW-1185">Reference proteome</keyword>
<dbReference type="GO" id="GO:0042121">
    <property type="term" value="P:alginic acid biosynthetic process"/>
    <property type="evidence" value="ECO:0007669"/>
    <property type="project" value="InterPro"/>
</dbReference>
<keyword evidence="8 9" id="KW-0012">Acyltransferase</keyword>